<keyword evidence="6 11" id="KW-0067">ATP-binding</keyword>
<feature type="domain" description="ABC transporter" evidence="10">
    <location>
        <begin position="7"/>
        <end position="242"/>
    </location>
</feature>
<proteinExistence type="predicted"/>
<evidence type="ECO:0000256" key="7">
    <source>
        <dbReference type="ARBA" id="ARBA00022967"/>
    </source>
</evidence>
<dbReference type="Gene3D" id="3.40.50.300">
    <property type="entry name" value="P-loop containing nucleotide triphosphate hydrolases"/>
    <property type="match status" value="2"/>
</dbReference>
<evidence type="ECO:0000313" key="11">
    <source>
        <dbReference type="EMBL" id="SEN34619.1"/>
    </source>
</evidence>
<dbReference type="Proteomes" id="UP000198953">
    <property type="component" value="Unassembled WGS sequence"/>
</dbReference>
<dbReference type="PANTHER" id="PTHR43790">
    <property type="entry name" value="CARBOHYDRATE TRANSPORT ATP-BINDING PROTEIN MG119-RELATED"/>
    <property type="match status" value="1"/>
</dbReference>
<keyword evidence="4" id="KW-0677">Repeat</keyword>
<keyword evidence="1" id="KW-0813">Transport</keyword>
<dbReference type="STRING" id="46177.SAMN05660976_07334"/>
<keyword evidence="5" id="KW-0547">Nucleotide-binding</keyword>
<evidence type="ECO:0000256" key="8">
    <source>
        <dbReference type="ARBA" id="ARBA00023136"/>
    </source>
</evidence>
<dbReference type="PROSITE" id="PS00211">
    <property type="entry name" value="ABC_TRANSPORTER_1"/>
    <property type="match status" value="1"/>
</dbReference>
<evidence type="ECO:0000313" key="12">
    <source>
        <dbReference type="Proteomes" id="UP000198953"/>
    </source>
</evidence>
<dbReference type="SMART" id="SM00382">
    <property type="entry name" value="AAA"/>
    <property type="match status" value="2"/>
</dbReference>
<evidence type="ECO:0000256" key="6">
    <source>
        <dbReference type="ARBA" id="ARBA00022840"/>
    </source>
</evidence>
<evidence type="ECO:0000256" key="4">
    <source>
        <dbReference type="ARBA" id="ARBA00022737"/>
    </source>
</evidence>
<dbReference type="CDD" id="cd03216">
    <property type="entry name" value="ABC_Carb_Monos_I"/>
    <property type="match status" value="1"/>
</dbReference>
<dbReference type="InterPro" id="IPR003593">
    <property type="entry name" value="AAA+_ATPase"/>
</dbReference>
<keyword evidence="7" id="KW-1278">Translocase</keyword>
<dbReference type="OrthoDB" id="3311037at2"/>
<evidence type="ECO:0000259" key="10">
    <source>
        <dbReference type="PROSITE" id="PS50893"/>
    </source>
</evidence>
<dbReference type="PANTHER" id="PTHR43790:SF3">
    <property type="entry name" value="D-ALLOSE IMPORT ATP-BINDING PROTEIN ALSA-RELATED"/>
    <property type="match status" value="1"/>
</dbReference>
<keyword evidence="3" id="KW-0762">Sugar transport</keyword>
<organism evidence="11 12">
    <name type="scientific">Nonomuraea pusilla</name>
    <dbReference type="NCBI Taxonomy" id="46177"/>
    <lineage>
        <taxon>Bacteria</taxon>
        <taxon>Bacillati</taxon>
        <taxon>Actinomycetota</taxon>
        <taxon>Actinomycetes</taxon>
        <taxon>Streptosporangiales</taxon>
        <taxon>Streptosporangiaceae</taxon>
        <taxon>Nonomuraea</taxon>
    </lineage>
</organism>
<keyword evidence="2" id="KW-1003">Cell membrane</keyword>
<keyword evidence="8" id="KW-0472">Membrane</keyword>
<dbReference type="GO" id="GO:0016887">
    <property type="term" value="F:ATP hydrolysis activity"/>
    <property type="evidence" value="ECO:0007669"/>
    <property type="project" value="InterPro"/>
</dbReference>
<feature type="compositionally biased region" description="Pro residues" evidence="9">
    <location>
        <begin position="502"/>
        <end position="514"/>
    </location>
</feature>
<keyword evidence="12" id="KW-1185">Reference proteome</keyword>
<accession>A0A1H8FSJ7</accession>
<dbReference type="InterPro" id="IPR027417">
    <property type="entry name" value="P-loop_NTPase"/>
</dbReference>
<evidence type="ECO:0000256" key="3">
    <source>
        <dbReference type="ARBA" id="ARBA00022597"/>
    </source>
</evidence>
<dbReference type="GO" id="GO:0005524">
    <property type="term" value="F:ATP binding"/>
    <property type="evidence" value="ECO:0007669"/>
    <property type="project" value="UniProtKB-KW"/>
</dbReference>
<dbReference type="InterPro" id="IPR017871">
    <property type="entry name" value="ABC_transporter-like_CS"/>
</dbReference>
<sequence length="546" mass="57582">MSQPVRIDLEGFGKAYGGVPVLRDVSFTLHGGRVHGLLGENGAGKSTLLKAVCGAVAPDTGRILLDGRPIPVGSPRDALRHGFALISQELALVPAMTVLDNVYLGRWRHRFGWRSRRGDAAAFDRLVERTGFDIDPSALVGELPLAARQQVEILRALASGASVIGMDEPTALLTKTETDRLLAVVRDLAAAGAAVVLISHFLEEVLSICDDVTVLRDGRHVMTGPASEQTPGSLVRHMVGRPLDLLYPEPVPVPATAPVLLRARDLRRGDAVRGVSLDVRAGEIVGVAGLVGSGRSETLRALFGADPRDGGTVEVEGEEVPPGSPSRAMRAGLAMVPESRKDQGLLLGRSVRENVALAGLGGRQLAGFVRSRAEGEAAGAMLRDLDVRGSDLGGPVWTLSGGNQQKVLFGKWLMDRPRVLLVDEPTRGVDVAAKSQIHRLLVDLAADGMGVLVVSSEVEEVLGLSHRVLVMRHGRMVAEFARGEATRERVLALAFADDAPPDDGPAPGGPPAPHPQDTTIPDTPTPDTVTPDTAAPGIATSAEERP</sequence>
<dbReference type="PROSITE" id="PS50893">
    <property type="entry name" value="ABC_TRANSPORTER_2"/>
    <property type="match status" value="2"/>
</dbReference>
<gene>
    <name evidence="11" type="ORF">SAMN05660976_07334</name>
</gene>
<dbReference type="Pfam" id="PF00005">
    <property type="entry name" value="ABC_tran"/>
    <property type="match status" value="2"/>
</dbReference>
<name>A0A1H8FSJ7_9ACTN</name>
<evidence type="ECO:0000256" key="9">
    <source>
        <dbReference type="SAM" id="MobiDB-lite"/>
    </source>
</evidence>
<feature type="compositionally biased region" description="Low complexity" evidence="9">
    <location>
        <begin position="515"/>
        <end position="536"/>
    </location>
</feature>
<feature type="region of interest" description="Disordered" evidence="9">
    <location>
        <begin position="496"/>
        <end position="546"/>
    </location>
</feature>
<dbReference type="RefSeq" id="WP_091105044.1">
    <property type="nucleotide sequence ID" value="NZ_FOBF01000025.1"/>
</dbReference>
<dbReference type="InterPro" id="IPR050107">
    <property type="entry name" value="ABC_carbohydrate_import_ATPase"/>
</dbReference>
<evidence type="ECO:0000256" key="2">
    <source>
        <dbReference type="ARBA" id="ARBA00022475"/>
    </source>
</evidence>
<protein>
    <submittedName>
        <fullName evidence="11">Monosaccharide ABC transporter ATP-binding protein, CUT2 family</fullName>
    </submittedName>
</protein>
<dbReference type="EMBL" id="FOBF01000025">
    <property type="protein sequence ID" value="SEN34619.1"/>
    <property type="molecule type" value="Genomic_DNA"/>
</dbReference>
<dbReference type="InterPro" id="IPR003439">
    <property type="entry name" value="ABC_transporter-like_ATP-bd"/>
</dbReference>
<dbReference type="SUPFAM" id="SSF52540">
    <property type="entry name" value="P-loop containing nucleoside triphosphate hydrolases"/>
    <property type="match status" value="2"/>
</dbReference>
<reference evidence="11 12" key="1">
    <citation type="submission" date="2016-10" db="EMBL/GenBank/DDBJ databases">
        <authorList>
            <person name="de Groot N.N."/>
        </authorList>
    </citation>
    <scope>NUCLEOTIDE SEQUENCE [LARGE SCALE GENOMIC DNA]</scope>
    <source>
        <strain evidence="11 12">DSM 43357</strain>
    </source>
</reference>
<evidence type="ECO:0000256" key="5">
    <source>
        <dbReference type="ARBA" id="ARBA00022741"/>
    </source>
</evidence>
<dbReference type="CDD" id="cd03215">
    <property type="entry name" value="ABC_Carb_Monos_II"/>
    <property type="match status" value="1"/>
</dbReference>
<feature type="domain" description="ABC transporter" evidence="10">
    <location>
        <begin position="255"/>
        <end position="498"/>
    </location>
</feature>
<evidence type="ECO:0000256" key="1">
    <source>
        <dbReference type="ARBA" id="ARBA00022448"/>
    </source>
</evidence>
<dbReference type="AlphaFoldDB" id="A0A1H8FSJ7"/>